<evidence type="ECO:0000256" key="1">
    <source>
        <dbReference type="SAM" id="SignalP"/>
    </source>
</evidence>
<feature type="chain" id="PRO_5002181120" evidence="1">
    <location>
        <begin position="26"/>
        <end position="155"/>
    </location>
</feature>
<keyword evidence="3" id="KW-1185">Reference proteome</keyword>
<organism evidence="2 3">
    <name type="scientific">Phlebiopsis gigantea (strain 11061_1 CR5-6)</name>
    <name type="common">White-rot fungus</name>
    <name type="synonym">Peniophora gigantea</name>
    <dbReference type="NCBI Taxonomy" id="745531"/>
    <lineage>
        <taxon>Eukaryota</taxon>
        <taxon>Fungi</taxon>
        <taxon>Dikarya</taxon>
        <taxon>Basidiomycota</taxon>
        <taxon>Agaricomycotina</taxon>
        <taxon>Agaricomycetes</taxon>
        <taxon>Polyporales</taxon>
        <taxon>Phanerochaetaceae</taxon>
        <taxon>Phlebiopsis</taxon>
    </lineage>
</organism>
<keyword evidence="1" id="KW-0732">Signal</keyword>
<evidence type="ECO:0000313" key="2">
    <source>
        <dbReference type="EMBL" id="KIP05106.1"/>
    </source>
</evidence>
<protein>
    <submittedName>
        <fullName evidence="2">Uncharacterized protein</fullName>
    </submittedName>
</protein>
<evidence type="ECO:0000313" key="3">
    <source>
        <dbReference type="Proteomes" id="UP000053257"/>
    </source>
</evidence>
<dbReference type="Proteomes" id="UP000053257">
    <property type="component" value="Unassembled WGS sequence"/>
</dbReference>
<dbReference type="HOGENOM" id="CLU_1696159_0_0_1"/>
<gene>
    <name evidence="2" type="ORF">PHLGIDRAFT_167748</name>
</gene>
<sequence>MHISMAVFSAIRLWIVFDRCWTAFGTVLLFESVGPLQSTLDTTSKLIIWIGGYPYILCRGMRARAHLGKDGTLPPIVAKAGSTEEYFYDAMERRSGIFNSPHPPGWSQSISDSCPVLRRLSSPNRRTLLDCSLAIHVQSKDAHSSPCSLFYDEVI</sequence>
<dbReference type="AlphaFoldDB" id="A0A0C3RV66"/>
<dbReference type="EMBL" id="KN840553">
    <property type="protein sequence ID" value="KIP05106.1"/>
    <property type="molecule type" value="Genomic_DNA"/>
</dbReference>
<name>A0A0C3RV66_PHLG1</name>
<proteinExistence type="predicted"/>
<reference evidence="2 3" key="1">
    <citation type="journal article" date="2014" name="PLoS Genet.">
        <title>Analysis of the Phlebiopsis gigantea genome, transcriptome and secretome provides insight into its pioneer colonization strategies of wood.</title>
        <authorList>
            <person name="Hori C."/>
            <person name="Ishida T."/>
            <person name="Igarashi K."/>
            <person name="Samejima M."/>
            <person name="Suzuki H."/>
            <person name="Master E."/>
            <person name="Ferreira P."/>
            <person name="Ruiz-Duenas F.J."/>
            <person name="Held B."/>
            <person name="Canessa P."/>
            <person name="Larrondo L.F."/>
            <person name="Schmoll M."/>
            <person name="Druzhinina I.S."/>
            <person name="Kubicek C.P."/>
            <person name="Gaskell J.A."/>
            <person name="Kersten P."/>
            <person name="St John F."/>
            <person name="Glasner J."/>
            <person name="Sabat G."/>
            <person name="Splinter BonDurant S."/>
            <person name="Syed K."/>
            <person name="Yadav J."/>
            <person name="Mgbeahuruike A.C."/>
            <person name="Kovalchuk A."/>
            <person name="Asiegbu F.O."/>
            <person name="Lackner G."/>
            <person name="Hoffmeister D."/>
            <person name="Rencoret J."/>
            <person name="Gutierrez A."/>
            <person name="Sun H."/>
            <person name="Lindquist E."/>
            <person name="Barry K."/>
            <person name="Riley R."/>
            <person name="Grigoriev I.V."/>
            <person name="Henrissat B."/>
            <person name="Kues U."/>
            <person name="Berka R.M."/>
            <person name="Martinez A.T."/>
            <person name="Covert S.F."/>
            <person name="Blanchette R.A."/>
            <person name="Cullen D."/>
        </authorList>
    </citation>
    <scope>NUCLEOTIDE SEQUENCE [LARGE SCALE GENOMIC DNA]</scope>
    <source>
        <strain evidence="2 3">11061_1 CR5-6</strain>
    </source>
</reference>
<accession>A0A0C3RV66</accession>
<feature type="signal peptide" evidence="1">
    <location>
        <begin position="1"/>
        <end position="25"/>
    </location>
</feature>